<evidence type="ECO:0000256" key="9">
    <source>
        <dbReference type="ARBA" id="ARBA00023303"/>
    </source>
</evidence>
<keyword evidence="8 12" id="KW-0472">Membrane</keyword>
<evidence type="ECO:0000256" key="8">
    <source>
        <dbReference type="ARBA" id="ARBA00023136"/>
    </source>
</evidence>
<dbReference type="NCBIfam" id="NF010792">
    <property type="entry name" value="PRK14196.1"/>
    <property type="match status" value="1"/>
</dbReference>
<dbReference type="EMBL" id="FN543104">
    <property type="protein sequence ID" value="CBA28822.1"/>
    <property type="molecule type" value="Genomic_DNA"/>
</dbReference>
<proteinExistence type="inferred from homology"/>
<reference evidence="13" key="1">
    <citation type="journal article" date="2010" name="Nature">
        <title>The dynamic genome of Hydra.</title>
        <authorList>
            <person name="Chapman J.A."/>
            <person name="Kirkness E.F."/>
            <person name="Simakov O."/>
            <person name="Hampson S.E."/>
            <person name="Mitros T."/>
            <person name="Weinmaier T."/>
            <person name="Rattei T."/>
            <person name="Balasubramanian P.G."/>
            <person name="Borman J."/>
            <person name="Busam D."/>
            <person name="Disbennett K."/>
            <person name="Pfannkoch C."/>
            <person name="Sumin N."/>
            <person name="Sutton G."/>
            <person name="Viswanathan L."/>
            <person name="Walenz B."/>
            <person name="Goodstein D.M."/>
            <person name="Hellsten U."/>
            <person name="Kawashima T."/>
            <person name="Prochnik S.E."/>
            <person name="Putnam N.H."/>
            <person name="Shu S."/>
            <person name="Blumberg B."/>
            <person name="Dana C.E."/>
            <person name="Gee L."/>
            <person name="Kibler D.F."/>
            <person name="Law L."/>
            <person name="Lindgens D."/>
            <person name="Martinez D.E."/>
            <person name="Peng J."/>
            <person name="Wigge P.A."/>
            <person name="Bertulat B."/>
            <person name="Guder C."/>
            <person name="Nakamura Y."/>
            <person name="Ozbek S."/>
            <person name="Watanabe H."/>
            <person name="Khalturin K."/>
            <person name="Hemmrich G."/>
            <person name="Franke A."/>
            <person name="Augustin R."/>
            <person name="Fraune S."/>
            <person name="Hayakawa E."/>
            <person name="Hayakawa S."/>
            <person name="Hirose M."/>
            <person name="Hwang J."/>
            <person name="Ikeo K."/>
            <person name="Nishimiya-Fujisawa C."/>
            <person name="Ogura A."/>
            <person name="Takahashi T."/>
            <person name="Steinmetz P.R."/>
            <person name="Zhang X."/>
            <person name="Aufschnaiter R."/>
            <person name="Eder M.K."/>
            <person name="Gorny A.K."/>
            <person name="Salvenmoser W."/>
            <person name="Heimberg A.M."/>
            <person name="Wheeler B.M."/>
            <person name="Peterson K.J."/>
            <person name="Boettger A."/>
            <person name="Tischler P."/>
            <person name="Wolf A."/>
            <person name="Gojobori T."/>
            <person name="Remington K.A."/>
            <person name="Strausberg R.L."/>
            <person name="Venter J."/>
            <person name="Technau U."/>
            <person name="Hobmayer B."/>
            <person name="Bosch T.C."/>
            <person name="Holstein T.W."/>
            <person name="Fujisawa T."/>
            <person name="Bode H.R."/>
            <person name="David C.N."/>
            <person name="Rokhsar D.S."/>
            <person name="Steele R.E."/>
        </authorList>
    </citation>
    <scope>NUCLEOTIDE SEQUENCE</scope>
</reference>
<keyword evidence="12" id="KW-0479">Metal-binding</keyword>
<dbReference type="PANTHER" id="PTHR28259:SF1">
    <property type="entry name" value="FLUORIDE EXPORT PROTEIN 1-RELATED"/>
    <property type="match status" value="1"/>
</dbReference>
<comment type="activity regulation">
    <text evidence="12">Na(+) is not transported, but it plays an essential structural role and its presence is essential for fluoride channel function.</text>
</comment>
<dbReference type="AlphaFoldDB" id="C9Y9V5"/>
<dbReference type="NCBIfam" id="TIGR00494">
    <property type="entry name" value="crcB"/>
    <property type="match status" value="1"/>
</dbReference>
<gene>
    <name evidence="12 13" type="primary">crcB</name>
    <name evidence="12" type="synonym">fluC</name>
    <name evidence="13" type="ORF">Csp_A09060</name>
</gene>
<keyword evidence="4 12" id="KW-0812">Transmembrane</keyword>
<name>C9Y9V5_CURXX</name>
<organism evidence="13">
    <name type="scientific">Curvibacter symbiont subsp. Hydra magnipapillata</name>
    <dbReference type="NCBI Taxonomy" id="667019"/>
    <lineage>
        <taxon>Bacteria</taxon>
        <taxon>Pseudomonadati</taxon>
        <taxon>Pseudomonadota</taxon>
        <taxon>Betaproteobacteria</taxon>
        <taxon>Burkholderiales</taxon>
        <taxon>Comamonadaceae</taxon>
        <taxon>Curvibacter</taxon>
    </lineage>
</organism>
<evidence type="ECO:0000313" key="13">
    <source>
        <dbReference type="EMBL" id="CBA28822.1"/>
    </source>
</evidence>
<feature type="binding site" evidence="12">
    <location>
        <position position="80"/>
    </location>
    <ligand>
        <name>Na(+)</name>
        <dbReference type="ChEBI" id="CHEBI:29101"/>
        <note>structural</note>
    </ligand>
</feature>
<evidence type="ECO:0000256" key="3">
    <source>
        <dbReference type="ARBA" id="ARBA00022519"/>
    </source>
</evidence>
<comment type="function">
    <text evidence="12">Fluoride-specific ion channel. Important for reducing fluoride concentration in the cell, thus reducing its toxicity.</text>
</comment>
<evidence type="ECO:0000256" key="12">
    <source>
        <dbReference type="HAMAP-Rule" id="MF_00454"/>
    </source>
</evidence>
<feature type="binding site" evidence="12">
    <location>
        <position position="77"/>
    </location>
    <ligand>
        <name>Na(+)</name>
        <dbReference type="ChEBI" id="CHEBI:29101"/>
        <note>structural</note>
    </ligand>
</feature>
<dbReference type="GO" id="GO:0046872">
    <property type="term" value="F:metal ion binding"/>
    <property type="evidence" value="ECO:0007669"/>
    <property type="project" value="UniProtKB-KW"/>
</dbReference>
<dbReference type="InterPro" id="IPR003691">
    <property type="entry name" value="FluC"/>
</dbReference>
<dbReference type="GO" id="GO:0062054">
    <property type="term" value="F:fluoride channel activity"/>
    <property type="evidence" value="ECO:0007669"/>
    <property type="project" value="UniProtKB-UniRule"/>
</dbReference>
<evidence type="ECO:0000256" key="10">
    <source>
        <dbReference type="ARBA" id="ARBA00035120"/>
    </source>
</evidence>
<keyword evidence="2 12" id="KW-1003">Cell membrane</keyword>
<dbReference type="PANTHER" id="PTHR28259">
    <property type="entry name" value="FLUORIDE EXPORT PROTEIN 1-RELATED"/>
    <property type="match status" value="1"/>
</dbReference>
<accession>C9Y9V5</accession>
<dbReference type="HAMAP" id="MF_00454">
    <property type="entry name" value="FluC"/>
    <property type="match status" value="1"/>
</dbReference>
<keyword evidence="6 12" id="KW-0915">Sodium</keyword>
<keyword evidence="3" id="KW-0997">Cell inner membrane</keyword>
<feature type="transmembrane region" description="Helical" evidence="12">
    <location>
        <begin position="33"/>
        <end position="57"/>
    </location>
</feature>
<sequence length="131" mass="13481">MHPVIAICIGACTGALARWQLGLWLNPVATAGTVLPWGTLAANLIGGYLIGVCVAVFQAMPQLDPAWRLALVTGFLGALTTFSSFSAEVVAMLGQQRYALALGTAGVHLLGSLALTIAGMRSATFLIAARA</sequence>
<comment type="similarity">
    <text evidence="10 12">Belongs to the fluoride channel Fluc/FEX (TC 1.A.43) family.</text>
</comment>
<keyword evidence="9 12" id="KW-0407">Ion channel</keyword>
<comment type="catalytic activity">
    <reaction evidence="11">
        <text>fluoride(in) = fluoride(out)</text>
        <dbReference type="Rhea" id="RHEA:76159"/>
        <dbReference type="ChEBI" id="CHEBI:17051"/>
    </reaction>
    <physiologicalReaction direction="left-to-right" evidence="11">
        <dbReference type="Rhea" id="RHEA:76160"/>
    </physiologicalReaction>
</comment>
<comment type="subcellular location">
    <subcellularLocation>
        <location evidence="1 12">Cell membrane</location>
        <topology evidence="1 12">Multi-pass membrane protein</topology>
    </subcellularLocation>
</comment>
<feature type="transmembrane region" description="Helical" evidence="12">
    <location>
        <begin position="98"/>
        <end position="120"/>
    </location>
</feature>
<protein>
    <recommendedName>
        <fullName evidence="12">Fluoride-specific ion channel FluC</fullName>
    </recommendedName>
</protein>
<evidence type="ECO:0000256" key="7">
    <source>
        <dbReference type="ARBA" id="ARBA00023065"/>
    </source>
</evidence>
<evidence type="ECO:0000256" key="1">
    <source>
        <dbReference type="ARBA" id="ARBA00004651"/>
    </source>
</evidence>
<evidence type="ECO:0000256" key="6">
    <source>
        <dbReference type="ARBA" id="ARBA00023053"/>
    </source>
</evidence>
<evidence type="ECO:0000256" key="4">
    <source>
        <dbReference type="ARBA" id="ARBA00022692"/>
    </source>
</evidence>
<evidence type="ECO:0000256" key="11">
    <source>
        <dbReference type="ARBA" id="ARBA00035585"/>
    </source>
</evidence>
<evidence type="ECO:0000256" key="2">
    <source>
        <dbReference type="ARBA" id="ARBA00022475"/>
    </source>
</evidence>
<dbReference type="GO" id="GO:0005886">
    <property type="term" value="C:plasma membrane"/>
    <property type="evidence" value="ECO:0007669"/>
    <property type="project" value="UniProtKB-SubCell"/>
</dbReference>
<evidence type="ECO:0000256" key="5">
    <source>
        <dbReference type="ARBA" id="ARBA00022989"/>
    </source>
</evidence>
<keyword evidence="7 12" id="KW-0406">Ion transport</keyword>
<dbReference type="GO" id="GO:0140114">
    <property type="term" value="P:cellular detoxification of fluoride"/>
    <property type="evidence" value="ECO:0007669"/>
    <property type="project" value="UniProtKB-UniRule"/>
</dbReference>
<keyword evidence="12" id="KW-0813">Transport</keyword>
<dbReference type="Pfam" id="PF02537">
    <property type="entry name" value="CRCB"/>
    <property type="match status" value="1"/>
</dbReference>
<keyword evidence="5 12" id="KW-1133">Transmembrane helix</keyword>
<feature type="transmembrane region" description="Helical" evidence="12">
    <location>
        <begin position="69"/>
        <end position="92"/>
    </location>
</feature>